<reference evidence="1 2" key="1">
    <citation type="submission" date="2013-05" db="EMBL/GenBank/DDBJ databases">
        <title>Draft genome sequence of Rubidibacter lacunae KORDI 51-2.</title>
        <authorList>
            <person name="Choi D.H."/>
            <person name="Noh J.H."/>
            <person name="Kwon K.-K."/>
            <person name="Lee J.-H."/>
            <person name="Ryu J.-Y."/>
        </authorList>
    </citation>
    <scope>NUCLEOTIDE SEQUENCE [LARGE SCALE GENOMIC DNA]</scope>
    <source>
        <strain evidence="1 2">KORDI 51-2</strain>
    </source>
</reference>
<evidence type="ECO:0000313" key="2">
    <source>
        <dbReference type="Proteomes" id="UP000016960"/>
    </source>
</evidence>
<organism evidence="1 2">
    <name type="scientific">Rubidibacter lacunae KORDI 51-2</name>
    <dbReference type="NCBI Taxonomy" id="582515"/>
    <lineage>
        <taxon>Bacteria</taxon>
        <taxon>Bacillati</taxon>
        <taxon>Cyanobacteriota</taxon>
        <taxon>Cyanophyceae</taxon>
        <taxon>Oscillatoriophycideae</taxon>
        <taxon>Chroococcales</taxon>
        <taxon>Aphanothecaceae</taxon>
        <taxon>Rubidibacter</taxon>
    </lineage>
</organism>
<accession>U5D861</accession>
<name>U5D861_9CHRO</name>
<dbReference type="EMBL" id="ASSJ01000070">
    <property type="protein sequence ID" value="ERN40813.1"/>
    <property type="molecule type" value="Genomic_DNA"/>
</dbReference>
<proteinExistence type="predicted"/>
<evidence type="ECO:0000313" key="1">
    <source>
        <dbReference type="EMBL" id="ERN40813.1"/>
    </source>
</evidence>
<comment type="caution">
    <text evidence="1">The sequence shown here is derived from an EMBL/GenBank/DDBJ whole genome shotgun (WGS) entry which is preliminary data.</text>
</comment>
<dbReference type="Proteomes" id="UP000016960">
    <property type="component" value="Unassembled WGS sequence"/>
</dbReference>
<keyword evidence="2" id="KW-1185">Reference proteome</keyword>
<gene>
    <name evidence="1" type="ORF">KR51_00028040</name>
</gene>
<sequence>MLGLPLQTTRKHGDRLGKQNYLCKDCNFKFIEFSSSRGYPPVVRKDLRSYFLRVATNAKYWLRNGRPAIAGMRYREVHSNPNAAATGAVR</sequence>
<dbReference type="InParanoid" id="U5D861"/>
<protein>
    <submittedName>
        <fullName evidence="1">Uncharacterized protein</fullName>
    </submittedName>
</protein>
<dbReference type="AlphaFoldDB" id="U5D861"/>